<evidence type="ECO:0008006" key="3">
    <source>
        <dbReference type="Google" id="ProtNLM"/>
    </source>
</evidence>
<protein>
    <recommendedName>
        <fullName evidence="3">Rpr2-domain-containing protein</fullName>
    </recommendedName>
</protein>
<sequence>MAPRPLGEQQQELRASHLHTAAHAAFKICPQLASFYGSEFLAALGSQRTSNAILRQLCARCGAPLVDGRTVSRVAVVRAARATRRKRGRPADGGSGARPVVVIRPNELRTGDGGAALTREERAAQLRDRKNTVEYTCAMCTARIVYPGSTKSGLRAAGLCRGAPGAAPAAAVAGAVAPEAPEPAVRYVEKPAAKPALAAGAPGQRPGPGAAAPAAGAAAAAAIRPAAAAANKRKRHKSNLLAAVAASKKKIEDKRSAGSAFSLDDFLSGL</sequence>
<dbReference type="AlphaFoldDB" id="A0A9W8LMP2"/>
<accession>A0A9W8LMP2</accession>
<dbReference type="Pfam" id="PF04032">
    <property type="entry name" value="Rpr2"/>
    <property type="match status" value="1"/>
</dbReference>
<name>A0A9W8LMP2_9FUNG</name>
<dbReference type="Proteomes" id="UP001140217">
    <property type="component" value="Unassembled WGS sequence"/>
</dbReference>
<evidence type="ECO:0000313" key="2">
    <source>
        <dbReference type="Proteomes" id="UP001140217"/>
    </source>
</evidence>
<evidence type="ECO:0000313" key="1">
    <source>
        <dbReference type="EMBL" id="KAJ2786207.1"/>
    </source>
</evidence>
<organism evidence="1 2">
    <name type="scientific">Coemansia javaensis</name>
    <dbReference type="NCBI Taxonomy" id="2761396"/>
    <lineage>
        <taxon>Eukaryota</taxon>
        <taxon>Fungi</taxon>
        <taxon>Fungi incertae sedis</taxon>
        <taxon>Zoopagomycota</taxon>
        <taxon>Kickxellomycotina</taxon>
        <taxon>Kickxellomycetes</taxon>
        <taxon>Kickxellales</taxon>
        <taxon>Kickxellaceae</taxon>
        <taxon>Coemansia</taxon>
    </lineage>
</organism>
<reference evidence="1" key="1">
    <citation type="submission" date="2022-07" db="EMBL/GenBank/DDBJ databases">
        <title>Phylogenomic reconstructions and comparative analyses of Kickxellomycotina fungi.</title>
        <authorList>
            <person name="Reynolds N.K."/>
            <person name="Stajich J.E."/>
            <person name="Barry K."/>
            <person name="Grigoriev I.V."/>
            <person name="Crous P."/>
            <person name="Smith M.E."/>
        </authorList>
    </citation>
    <scope>NUCLEOTIDE SEQUENCE</scope>
    <source>
        <strain evidence="1">NBRC 105414</strain>
    </source>
</reference>
<dbReference type="OrthoDB" id="5584283at2759"/>
<dbReference type="EMBL" id="JANBUL010000003">
    <property type="protein sequence ID" value="KAJ2786207.1"/>
    <property type="molecule type" value="Genomic_DNA"/>
</dbReference>
<dbReference type="InterPro" id="IPR007175">
    <property type="entry name" value="Rpr2/Snm1/Rpp21"/>
</dbReference>
<comment type="caution">
    <text evidence="1">The sequence shown here is derived from an EMBL/GenBank/DDBJ whole genome shotgun (WGS) entry which is preliminary data.</text>
</comment>
<dbReference type="GO" id="GO:0006396">
    <property type="term" value="P:RNA processing"/>
    <property type="evidence" value="ECO:0007669"/>
    <property type="project" value="InterPro"/>
</dbReference>
<proteinExistence type="predicted"/>
<keyword evidence="2" id="KW-1185">Reference proteome</keyword>
<gene>
    <name evidence="1" type="ORF">H4R18_000054</name>
</gene>